<name>A0A5P8D1W5_9VIRU</name>
<evidence type="ECO:0000313" key="2">
    <source>
        <dbReference type="EMBL" id="QFP92658.1"/>
    </source>
</evidence>
<feature type="region of interest" description="Disordered" evidence="1">
    <location>
        <begin position="175"/>
        <end position="244"/>
    </location>
</feature>
<reference evidence="3" key="2">
    <citation type="submission" date="2020-03" db="EMBL/GenBank/DDBJ databases">
        <title>Complete genome sequencing and molecular characterization of pepper vein yellow virus.</title>
        <authorList>
            <person name="Fidan H."/>
        </authorList>
    </citation>
    <scope>NUCLEOTIDE SEQUENCE</scope>
    <source>
        <strain evidence="3">PeVYVAnt01</strain>
    </source>
</reference>
<feature type="compositionally biased region" description="Basic and acidic residues" evidence="1">
    <location>
        <begin position="212"/>
        <end position="222"/>
    </location>
</feature>
<proteinExistence type="predicted"/>
<gene>
    <name evidence="2" type="primary">P5</name>
</gene>
<reference evidence="2" key="1">
    <citation type="submission" date="2019-08" db="EMBL/GenBank/DDBJ databases">
        <title>Pepper vein yellows virus isolate UKM, virus genome, complete genome.</title>
        <authorList>
            <person name="Bunawan H."/>
        </authorList>
    </citation>
    <scope>NUCLEOTIDE SEQUENCE</scope>
    <source>
        <strain evidence="2">UKM</strain>
    </source>
</reference>
<dbReference type="EMBL" id="MN337276">
    <property type="protein sequence ID" value="QFP92658.1"/>
    <property type="molecule type" value="Genomic_RNA"/>
</dbReference>
<protein>
    <submittedName>
        <fullName evidence="2">P5 protein</fullName>
    </submittedName>
</protein>
<evidence type="ECO:0000256" key="1">
    <source>
        <dbReference type="SAM" id="MobiDB-lite"/>
    </source>
</evidence>
<dbReference type="GO" id="GO:0019028">
    <property type="term" value="C:viral capsid"/>
    <property type="evidence" value="ECO:0007669"/>
    <property type="project" value="InterPro"/>
</dbReference>
<dbReference type="Pfam" id="PF01690">
    <property type="entry name" value="PLRV_ORF5"/>
    <property type="match status" value="1"/>
</dbReference>
<feature type="region of interest" description="Disordered" evidence="1">
    <location>
        <begin position="446"/>
        <end position="471"/>
    </location>
</feature>
<organism evidence="2">
    <name type="scientific">Pepper vein yellows virus</name>
    <dbReference type="NCBI Taxonomy" id="909827"/>
    <lineage>
        <taxon>Viruses</taxon>
        <taxon>Riboviria</taxon>
        <taxon>Orthornavirae</taxon>
        <taxon>Pisuviricota</taxon>
        <taxon>Pisoniviricetes</taxon>
        <taxon>Sobelivirales</taxon>
        <taxon>Solemoviridae</taxon>
        <taxon>Polerovirus</taxon>
        <taxon>Polerovirus PEVYV1</taxon>
    </lineage>
</organism>
<dbReference type="PRINTS" id="PR00910">
    <property type="entry name" value="LVIRUSORF6"/>
</dbReference>
<sequence>MYKWEDEKWDKVNLQAGYSRNDRRCMETYLTIPADKGKFHVYLEADGEFVVKHIGGDLDGSWLGNIAYDVSQRGWTIGNYKGCKIKNFQTNTTFVAGHPDAKMNGKTFDSARAVEVDWFASFELECDDEEGSWMIYPPPIQKDASYNYTVSYGNYTEKYCEWGAISVSIDEDNEGYAPRRIPRKGEMAWSDPEKDYSEDKPQKENWNTEPLDTGKIDRERQLVKTPSPDVSDSGSELGADPIPQDLIDKVNKGEALDPMQQLEYDKYRFQENIIELSESQDQTSEYPKLPPPVPHKPLPSGRTEKYFKPSADLLEAWDKDHFNPGYTKEEVAAATIISHGSIADGRDALEERDNKIQRARVSWSHDKSTTSPSIAKLREKTLEKKALSSGSLRRGSEAASSLGGGSITGGTLKPKKTIEEEIVSKLTTTQRLRYEQLKARNQTAANNYLWSVEVPPEKPPGPSQFKGRSQL</sequence>
<feature type="region of interest" description="Disordered" evidence="1">
    <location>
        <begin position="278"/>
        <end position="304"/>
    </location>
</feature>
<feature type="region of interest" description="Disordered" evidence="1">
    <location>
        <begin position="386"/>
        <end position="413"/>
    </location>
</feature>
<feature type="compositionally biased region" description="Pro residues" evidence="1">
    <location>
        <begin position="288"/>
        <end position="297"/>
    </location>
</feature>
<dbReference type="InterPro" id="IPR002929">
    <property type="entry name" value="PLrV_ORF5"/>
</dbReference>
<accession>A0A5P8D1W5</accession>
<dbReference type="EMBL" id="MT127783">
    <property type="protein sequence ID" value="QQZ00020.1"/>
    <property type="molecule type" value="Genomic_RNA"/>
</dbReference>
<evidence type="ECO:0000313" key="3">
    <source>
        <dbReference type="EMBL" id="QQZ00020.1"/>
    </source>
</evidence>
<feature type="compositionally biased region" description="Basic and acidic residues" evidence="1">
    <location>
        <begin position="183"/>
        <end position="203"/>
    </location>
</feature>